<dbReference type="KEGG" id="pmet:G4Y79_15445"/>
<gene>
    <name evidence="2" type="ORF">G4Y79_15445</name>
</gene>
<protein>
    <submittedName>
        <fullName evidence="2">Glycerophosphodiester phosphodiesterase</fullName>
    </submittedName>
</protein>
<dbReference type="PANTHER" id="PTHR46211:SF1">
    <property type="entry name" value="GLYCEROPHOSPHODIESTER PHOSPHODIESTERASE, CYTOPLASMIC"/>
    <property type="match status" value="1"/>
</dbReference>
<feature type="domain" description="GP-PDE" evidence="1">
    <location>
        <begin position="18"/>
        <end position="254"/>
    </location>
</feature>
<dbReference type="EMBL" id="CP062983">
    <property type="protein sequence ID" value="QPC81097.1"/>
    <property type="molecule type" value="Genomic_DNA"/>
</dbReference>
<proteinExistence type="predicted"/>
<keyword evidence="3" id="KW-1185">Reference proteome</keyword>
<dbReference type="Gene3D" id="3.20.20.190">
    <property type="entry name" value="Phosphatidylinositol (PI) phosphodiesterase"/>
    <property type="match status" value="1"/>
</dbReference>
<dbReference type="Proteomes" id="UP000594468">
    <property type="component" value="Chromosome"/>
</dbReference>
<dbReference type="Pfam" id="PF03009">
    <property type="entry name" value="GDPD"/>
    <property type="match status" value="1"/>
</dbReference>
<evidence type="ECO:0000313" key="2">
    <source>
        <dbReference type="EMBL" id="QPC81097.1"/>
    </source>
</evidence>
<dbReference type="SUPFAM" id="SSF51695">
    <property type="entry name" value="PLC-like phosphodiesterases"/>
    <property type="match status" value="1"/>
</dbReference>
<dbReference type="PANTHER" id="PTHR46211">
    <property type="entry name" value="GLYCEROPHOSPHORYL DIESTER PHOSPHODIESTERASE"/>
    <property type="match status" value="1"/>
</dbReference>
<dbReference type="GO" id="GO:0008081">
    <property type="term" value="F:phosphoric diester hydrolase activity"/>
    <property type="evidence" value="ECO:0007669"/>
    <property type="project" value="InterPro"/>
</dbReference>
<dbReference type="PROSITE" id="PS51704">
    <property type="entry name" value="GP_PDE"/>
    <property type="match status" value="1"/>
</dbReference>
<name>A0A7S8E657_9CHLR</name>
<accession>A0A7S8E657</accession>
<dbReference type="RefSeq" id="WP_195169170.1">
    <property type="nucleotide sequence ID" value="NZ_CP062983.1"/>
</dbReference>
<sequence length="256" mass="27966">MTNFGNNLILQAARDGELLIYGHRGAMAYAPMNTIAAYELAAEQGAQGIELDVHRSKDGYPVIVHDFSVDATTDGTGTVSQMTLAELKALDAGSWFDESFTGLRIPTLDEVFEAVGQRLLINIEIKSITPETDGVEQVVVDCIARHNMADRVLVSCFNPPALKRFAAIMPQVPIGFLYANFIPMDTPSLMKDIPHQAYHPYFQMIDADLVAEAKAANRIVNAWTVNEADEAKRLQSLGVEGIITNNPDTILSALSE</sequence>
<evidence type="ECO:0000259" key="1">
    <source>
        <dbReference type="PROSITE" id="PS51704"/>
    </source>
</evidence>
<reference evidence="2 3" key="1">
    <citation type="submission" date="2020-02" db="EMBL/GenBank/DDBJ databases">
        <authorList>
            <person name="Zheng R.K."/>
            <person name="Sun C.M."/>
        </authorList>
    </citation>
    <scope>NUCLEOTIDE SEQUENCE [LARGE SCALE GENOMIC DNA]</scope>
    <source>
        <strain evidence="3">rifampicinis</strain>
    </source>
</reference>
<organism evidence="2 3">
    <name type="scientific">Phototrophicus methaneseepsis</name>
    <dbReference type="NCBI Taxonomy" id="2710758"/>
    <lineage>
        <taxon>Bacteria</taxon>
        <taxon>Bacillati</taxon>
        <taxon>Chloroflexota</taxon>
        <taxon>Candidatus Thermofontia</taxon>
        <taxon>Phototrophicales</taxon>
        <taxon>Phototrophicaceae</taxon>
        <taxon>Phototrophicus</taxon>
    </lineage>
</organism>
<dbReference type="InterPro" id="IPR030395">
    <property type="entry name" value="GP_PDE_dom"/>
</dbReference>
<dbReference type="InterPro" id="IPR017946">
    <property type="entry name" value="PLC-like_Pdiesterase_TIM-brl"/>
</dbReference>
<dbReference type="CDD" id="cd08563">
    <property type="entry name" value="GDPD_TtGDE_like"/>
    <property type="match status" value="1"/>
</dbReference>
<dbReference type="GO" id="GO:0006629">
    <property type="term" value="P:lipid metabolic process"/>
    <property type="evidence" value="ECO:0007669"/>
    <property type="project" value="InterPro"/>
</dbReference>
<dbReference type="PROSITE" id="PS50007">
    <property type="entry name" value="PIPLC_X_DOMAIN"/>
    <property type="match status" value="1"/>
</dbReference>
<dbReference type="AlphaFoldDB" id="A0A7S8E657"/>
<evidence type="ECO:0000313" key="3">
    <source>
        <dbReference type="Proteomes" id="UP000594468"/>
    </source>
</evidence>